<comment type="caution">
    <text evidence="2">The sequence shown here is derived from an EMBL/GenBank/DDBJ whole genome shotgun (WGS) entry which is preliminary data.</text>
</comment>
<keyword evidence="3" id="KW-1185">Reference proteome</keyword>
<dbReference type="EC" id="2.4.-.-" evidence="2"/>
<proteinExistence type="predicted"/>
<keyword evidence="2" id="KW-0808">Transferase</keyword>
<feature type="transmembrane region" description="Helical" evidence="1">
    <location>
        <begin position="210"/>
        <end position="241"/>
    </location>
</feature>
<feature type="transmembrane region" description="Helical" evidence="1">
    <location>
        <begin position="421"/>
        <end position="439"/>
    </location>
</feature>
<gene>
    <name evidence="2" type="ORF">WKV53_01930</name>
</gene>
<keyword evidence="1" id="KW-1133">Transmembrane helix</keyword>
<feature type="transmembrane region" description="Helical" evidence="1">
    <location>
        <begin position="14"/>
        <end position="36"/>
    </location>
</feature>
<evidence type="ECO:0000313" key="2">
    <source>
        <dbReference type="EMBL" id="MEK7949234.1"/>
    </source>
</evidence>
<evidence type="ECO:0000256" key="1">
    <source>
        <dbReference type="SAM" id="Phobius"/>
    </source>
</evidence>
<evidence type="ECO:0000313" key="3">
    <source>
        <dbReference type="Proteomes" id="UP001371305"/>
    </source>
</evidence>
<keyword evidence="1" id="KW-0812">Transmembrane</keyword>
<sequence>MSSLPSTQFETAVMIRRILFFLVLVSFTLLHLLPLFRGLDSPQAMEQAQIARQIARGQGFTTKMIRPLAYYEAEKANQGAVNFTDFKDTYHAPLNPLIMSAVLKLVGADKEGAWPMGKNELVYPLDRVIALVSTLFFLMSIGVTYLLVGRIFDAKIAGVTAVLMLLCDLMWKFSQSGLPQMLLLLLFSCGLYFTYRAVEASEEGKMPFGAALAASAFFVLMVLTHWITAWIFLGFLIYAAFAFRPRGVVALSAFALLAIAVAFPLMRANDFSGQPFGTGFYVLYNGLGSGSESSIMRNHDLQSAPLSLDGILIRILGTTLVQTSELLPFLGGILVAPLFFVALLHPFKRASIANFRWGIAIMWLFGALGMAVFGIDRTKQLHPNQIHILFAPVMSAYGLAFISILWSRLETINSVPYLRNAHYFAVAALSAAPMILSAPDKIKIGLAVRDRGYPQWPPYLPSVLNSKIPKLLAPGEGEPATTRVVVSDQPWAVAWYADEISLWLPKTKRGFELLEERAAALGTPFAGILVTPSSTAFDPAPTVRDQYGEFSSLVFNGLVLDITSPGAGRVGTPIFNTDTKLADIYRRYPYPEPLAGTEILYYGERRAETAPNP</sequence>
<dbReference type="GO" id="GO:0016757">
    <property type="term" value="F:glycosyltransferase activity"/>
    <property type="evidence" value="ECO:0007669"/>
    <property type="project" value="UniProtKB-KW"/>
</dbReference>
<protein>
    <submittedName>
        <fullName evidence="2">Glycosyltransferase family 39 protein</fullName>
        <ecNumber evidence="2">2.4.-.-</ecNumber>
    </submittedName>
</protein>
<feature type="transmembrane region" description="Helical" evidence="1">
    <location>
        <begin position="178"/>
        <end position="198"/>
    </location>
</feature>
<feature type="transmembrane region" description="Helical" evidence="1">
    <location>
        <begin position="326"/>
        <end position="345"/>
    </location>
</feature>
<keyword evidence="2" id="KW-0328">Glycosyltransferase</keyword>
<feature type="transmembrane region" description="Helical" evidence="1">
    <location>
        <begin position="248"/>
        <end position="266"/>
    </location>
</feature>
<dbReference type="EMBL" id="JBBUKT010000001">
    <property type="protein sequence ID" value="MEK7949234.1"/>
    <property type="molecule type" value="Genomic_DNA"/>
</dbReference>
<reference evidence="2 3" key="1">
    <citation type="submission" date="2024-04" db="EMBL/GenBank/DDBJ databases">
        <title>Luteolibacter sp. isolated from soil.</title>
        <authorList>
            <person name="An J."/>
        </authorList>
    </citation>
    <scope>NUCLEOTIDE SEQUENCE [LARGE SCALE GENOMIC DNA]</scope>
    <source>
        <strain evidence="2 3">Y139</strain>
    </source>
</reference>
<organism evidence="2 3">
    <name type="scientific">Luteolibacter soli</name>
    <dbReference type="NCBI Taxonomy" id="3135280"/>
    <lineage>
        <taxon>Bacteria</taxon>
        <taxon>Pseudomonadati</taxon>
        <taxon>Verrucomicrobiota</taxon>
        <taxon>Verrucomicrobiia</taxon>
        <taxon>Verrucomicrobiales</taxon>
        <taxon>Verrucomicrobiaceae</taxon>
        <taxon>Luteolibacter</taxon>
    </lineage>
</organism>
<dbReference type="Proteomes" id="UP001371305">
    <property type="component" value="Unassembled WGS sequence"/>
</dbReference>
<keyword evidence="1" id="KW-0472">Membrane</keyword>
<feature type="transmembrane region" description="Helical" evidence="1">
    <location>
        <begin position="387"/>
        <end position="409"/>
    </location>
</feature>
<feature type="transmembrane region" description="Helical" evidence="1">
    <location>
        <begin position="128"/>
        <end position="148"/>
    </location>
</feature>
<feature type="transmembrane region" description="Helical" evidence="1">
    <location>
        <begin position="357"/>
        <end position="375"/>
    </location>
</feature>
<accession>A0ABU9AQE8</accession>
<name>A0ABU9AQE8_9BACT</name>
<dbReference type="RefSeq" id="WP_341402654.1">
    <property type="nucleotide sequence ID" value="NZ_JBBUKT010000001.1"/>
</dbReference>